<protein>
    <submittedName>
        <fullName evidence="1">Uncharacterized protein</fullName>
    </submittedName>
</protein>
<evidence type="ECO:0000313" key="2">
    <source>
        <dbReference type="Proteomes" id="UP000035063"/>
    </source>
</evidence>
<evidence type="ECO:0000313" key="1">
    <source>
        <dbReference type="EMBL" id="BAQ97922.1"/>
    </source>
</evidence>
<organism evidence="1 2">
    <name type="scientific">Bifidobacterium bifidum ATCC 29521 = JCM 1255 = DSM 20456</name>
    <dbReference type="NCBI Taxonomy" id="500634"/>
    <lineage>
        <taxon>Bacteria</taxon>
        <taxon>Bacillati</taxon>
        <taxon>Actinomycetota</taxon>
        <taxon>Actinomycetes</taxon>
        <taxon>Bifidobacteriales</taxon>
        <taxon>Bifidobacteriaceae</taxon>
        <taxon>Bifidobacterium</taxon>
    </lineage>
</organism>
<gene>
    <name evidence="1" type="ORF">BBBF_0715</name>
</gene>
<proteinExistence type="predicted"/>
<sequence>MLLSFDDGTYTPINPASGMLGVGGQQVAALSSDGRSATGATLQAYAEAVD</sequence>
<reference evidence="1 2" key="1">
    <citation type="submission" date="2012-02" db="EMBL/GenBank/DDBJ databases">
        <title>Complete genome sequence of Bifidobacterium bifidum JCM 1255.</title>
        <authorList>
            <person name="Toh H."/>
            <person name="Oshima K."/>
            <person name="Morita H."/>
            <person name="Hattori M."/>
        </authorList>
    </citation>
    <scope>NUCLEOTIDE SEQUENCE [LARGE SCALE GENOMIC DNA]</scope>
    <source>
        <strain evidence="1 2">JCM 1255</strain>
    </source>
</reference>
<accession>A0ABM7EPJ0</accession>
<dbReference type="EMBL" id="AP012323">
    <property type="protein sequence ID" value="BAQ97922.1"/>
    <property type="molecule type" value="Genomic_DNA"/>
</dbReference>
<reference evidence="2" key="2">
    <citation type="journal article" date="2015" name="J. Biotechnol.">
        <title>Complete genome sequence of Bifidobacterium bifidum JCM 1255(T) isolated from feces of a breast-fed infant.</title>
        <authorList>
            <person name="Morita H."/>
            <person name="Toh H."/>
            <person name="Oshima K."/>
            <person name="Nakano A."/>
            <person name="Shindo C."/>
            <person name="Komiya K."/>
            <person name="Arakawa K."/>
            <person name="Suda W."/>
            <person name="Honda K."/>
            <person name="Hattori M."/>
        </authorList>
    </citation>
    <scope>NUCLEOTIDE SEQUENCE [LARGE SCALE GENOMIC DNA]</scope>
    <source>
        <strain evidence="2">JCM 1255</strain>
    </source>
</reference>
<keyword evidence="2" id="KW-1185">Reference proteome</keyword>
<dbReference type="Proteomes" id="UP000035063">
    <property type="component" value="Chromosome"/>
</dbReference>
<name>A0ABM7EPJ0_BIFBI</name>